<name>A0A816JUT9_BRANA</name>
<organism evidence="1">
    <name type="scientific">Brassica napus</name>
    <name type="common">Rape</name>
    <dbReference type="NCBI Taxonomy" id="3708"/>
    <lineage>
        <taxon>Eukaryota</taxon>
        <taxon>Viridiplantae</taxon>
        <taxon>Streptophyta</taxon>
        <taxon>Embryophyta</taxon>
        <taxon>Tracheophyta</taxon>
        <taxon>Spermatophyta</taxon>
        <taxon>Magnoliopsida</taxon>
        <taxon>eudicotyledons</taxon>
        <taxon>Gunneridae</taxon>
        <taxon>Pentapetalae</taxon>
        <taxon>rosids</taxon>
        <taxon>malvids</taxon>
        <taxon>Brassicales</taxon>
        <taxon>Brassicaceae</taxon>
        <taxon>Brassiceae</taxon>
        <taxon>Brassica</taxon>
    </lineage>
</organism>
<dbReference type="AlphaFoldDB" id="A0A816JUT9"/>
<protein>
    <submittedName>
        <fullName evidence="1">(rape) hypothetical protein</fullName>
    </submittedName>
</protein>
<reference evidence="1" key="1">
    <citation type="submission" date="2021-01" db="EMBL/GenBank/DDBJ databases">
        <authorList>
            <consortium name="Genoscope - CEA"/>
            <person name="William W."/>
        </authorList>
    </citation>
    <scope>NUCLEOTIDE SEQUENCE</scope>
</reference>
<accession>A0A816JUT9</accession>
<dbReference type="Proteomes" id="UP001295469">
    <property type="component" value="Chromosome C04"/>
</dbReference>
<dbReference type="EMBL" id="HG994368">
    <property type="protein sequence ID" value="CAF1831985.1"/>
    <property type="molecule type" value="Genomic_DNA"/>
</dbReference>
<proteinExistence type="predicted"/>
<gene>
    <name evidence="1" type="ORF">DARMORV10_C04P23140.1</name>
</gene>
<sequence>MPHLSPPSSYYLTVSVPRISKVCRASEFLRERHSGEVLTSESCSEESSLRGQRIWFQRSLH</sequence>
<evidence type="ECO:0000313" key="1">
    <source>
        <dbReference type="EMBL" id="CAF1831985.1"/>
    </source>
</evidence>